<dbReference type="AlphaFoldDB" id="A0A6C0B3B6"/>
<reference evidence="1" key="1">
    <citation type="journal article" date="2020" name="Nature">
        <title>Giant virus diversity and host interactions through global metagenomics.</title>
        <authorList>
            <person name="Schulz F."/>
            <person name="Roux S."/>
            <person name="Paez-Espino D."/>
            <person name="Jungbluth S."/>
            <person name="Walsh D.A."/>
            <person name="Denef V.J."/>
            <person name="McMahon K.D."/>
            <person name="Konstantinidis K.T."/>
            <person name="Eloe-Fadrosh E.A."/>
            <person name="Kyrpides N.C."/>
            <person name="Woyke T."/>
        </authorList>
    </citation>
    <scope>NUCLEOTIDE SEQUENCE</scope>
    <source>
        <strain evidence="1">GVMAG-M-3300009422-16</strain>
    </source>
</reference>
<sequence>MYSNILLLGKLYEDKLTEISNVKISFMLNVGEYTCMARIPDFKNSPKSRLKNNKPNINKRCRHPICALGLCKIHMKKITYGKVNEYPNEEMLYHYGKKVKNIEDGVNLNHREFNSYIKLKRRKILHVIIRMSVEKIMYKKSIEDIITQNKECTIDKLYENVISKNNIDRQYLTINEKNKILDDIQFYKSKNNNMKLSEYIKNVDITRLNSVKIRDRSMNCVQLFKLNFNNTYHLINSNKKFLGTLNKWVDEDDVVPKEYKTSDNIVLHPLTNLPITEVELNFASEIYSGVCPGIYREFDYNDEIEAFMSTNNIIL</sequence>
<organism evidence="1">
    <name type="scientific">viral metagenome</name>
    <dbReference type="NCBI Taxonomy" id="1070528"/>
    <lineage>
        <taxon>unclassified sequences</taxon>
        <taxon>metagenomes</taxon>
        <taxon>organismal metagenomes</taxon>
    </lineage>
</organism>
<protein>
    <submittedName>
        <fullName evidence="1">Uncharacterized protein</fullName>
    </submittedName>
</protein>
<proteinExistence type="predicted"/>
<accession>A0A6C0B3B6</accession>
<evidence type="ECO:0000313" key="1">
    <source>
        <dbReference type="EMBL" id="QHS86530.1"/>
    </source>
</evidence>
<dbReference type="EMBL" id="MN739058">
    <property type="protein sequence ID" value="QHS86530.1"/>
    <property type="molecule type" value="Genomic_DNA"/>
</dbReference>
<name>A0A6C0B3B6_9ZZZZ</name>